<dbReference type="RefSeq" id="WP_346756512.1">
    <property type="nucleotide sequence ID" value="NZ_JAUJEB010000001.1"/>
</dbReference>
<keyword evidence="2" id="KW-1185">Reference proteome</keyword>
<protein>
    <submittedName>
        <fullName evidence="1">Uncharacterized protein</fullName>
    </submittedName>
</protein>
<evidence type="ECO:0000313" key="2">
    <source>
        <dbReference type="Proteomes" id="UP001172083"/>
    </source>
</evidence>
<reference evidence="1" key="1">
    <citation type="submission" date="2023-06" db="EMBL/GenBank/DDBJ databases">
        <title>Genomic of Agaribacillus aureum.</title>
        <authorList>
            <person name="Wang G."/>
        </authorList>
    </citation>
    <scope>NUCLEOTIDE SEQUENCE</scope>
    <source>
        <strain evidence="1">BMA12</strain>
    </source>
</reference>
<gene>
    <name evidence="1" type="ORF">QQ020_03920</name>
</gene>
<proteinExistence type="predicted"/>
<evidence type="ECO:0000313" key="1">
    <source>
        <dbReference type="EMBL" id="MDN5211177.1"/>
    </source>
</evidence>
<comment type="caution">
    <text evidence="1">The sequence shown here is derived from an EMBL/GenBank/DDBJ whole genome shotgun (WGS) entry which is preliminary data.</text>
</comment>
<organism evidence="1 2">
    <name type="scientific">Agaribacillus aureus</name>
    <dbReference type="NCBI Taxonomy" id="3051825"/>
    <lineage>
        <taxon>Bacteria</taxon>
        <taxon>Pseudomonadati</taxon>
        <taxon>Bacteroidota</taxon>
        <taxon>Cytophagia</taxon>
        <taxon>Cytophagales</taxon>
        <taxon>Splendidivirgaceae</taxon>
        <taxon>Agaribacillus</taxon>
    </lineage>
</organism>
<accession>A0ABT8L0A9</accession>
<dbReference type="EMBL" id="JAUJEB010000001">
    <property type="protein sequence ID" value="MDN5211177.1"/>
    <property type="molecule type" value="Genomic_DNA"/>
</dbReference>
<name>A0ABT8L0A9_9BACT</name>
<sequence length="89" mass="10199">MQFFWNNGYDDRILSKGSPNNVKSWLAFSKAMGQKETSIQLFQPYIDNTISQVGPEALKILPNTEGKDVSLEYFDGLDFMQLTRFIVIT</sequence>
<dbReference type="Proteomes" id="UP001172083">
    <property type="component" value="Unassembled WGS sequence"/>
</dbReference>